<feature type="domain" description="Peptidase M28" evidence="3">
    <location>
        <begin position="108"/>
        <end position="329"/>
    </location>
</feature>
<dbReference type="EMBL" id="FMMM01000054">
    <property type="protein sequence ID" value="SCQ21668.1"/>
    <property type="molecule type" value="Genomic_DNA"/>
</dbReference>
<sequence>MDRMINKYAGVLLGSLMLSCCGQKNTTKEETTEPADTDKRIEAPTFNADSAYAYIERQVAFGPRVPNTEAHQRCADYLAGELDRHGAKVYVQEAVLTAYNGEKLKAQNIVGAFQPEKSRRVLLFAHWDSRPYADHDTDEANHRKPIDGADDGGSGVGILLEIARQIQAKAPAIGIDIVFFDAEDYGTPEFVDEYKPDTWCLGSQFWAKNPHVPNYKAEFGILLDMVGSRGATFYKESTSVQYAARYVEKVWTAARELGYGKYFINAQGGAIVDDHQYVIQGLRTPCLDIINYDPDTQSGFGPYWHTQNDTMENIDRETLKAVGETILNVIYNH</sequence>
<evidence type="ECO:0000313" key="4">
    <source>
        <dbReference type="EMBL" id="SCQ21668.1"/>
    </source>
</evidence>
<accession>A0A1D3UR63</accession>
<dbReference type="AlphaFoldDB" id="A0A1D3UR63"/>
<keyword evidence="4" id="KW-0378">Hydrolase</keyword>
<evidence type="ECO:0000259" key="3">
    <source>
        <dbReference type="Pfam" id="PF04389"/>
    </source>
</evidence>
<dbReference type="GO" id="GO:0008270">
    <property type="term" value="F:zinc ion binding"/>
    <property type="evidence" value="ECO:0007669"/>
    <property type="project" value="TreeGrafter"/>
</dbReference>
<dbReference type="InterPro" id="IPR007484">
    <property type="entry name" value="Peptidase_M28"/>
</dbReference>
<evidence type="ECO:0000313" key="5">
    <source>
        <dbReference type="Proteomes" id="UP000182057"/>
    </source>
</evidence>
<dbReference type="CDD" id="cd08656">
    <property type="entry name" value="M28_like"/>
    <property type="match status" value="1"/>
</dbReference>
<keyword evidence="4" id="KW-0645">Protease</keyword>
<keyword evidence="2" id="KW-0012">Acyltransferase</keyword>
<protein>
    <submittedName>
        <fullName evidence="4">Aminopeptidase YwaD</fullName>
        <ecNumber evidence="4">3.4.11.6</ecNumber>
    </submittedName>
</protein>
<organism evidence="4 5">
    <name type="scientific">Tannerella forsythia</name>
    <name type="common">Bacteroides forsythus</name>
    <dbReference type="NCBI Taxonomy" id="28112"/>
    <lineage>
        <taxon>Bacteria</taxon>
        <taxon>Pseudomonadati</taxon>
        <taxon>Bacteroidota</taxon>
        <taxon>Bacteroidia</taxon>
        <taxon>Bacteroidales</taxon>
        <taxon>Tannerellaceae</taxon>
        <taxon>Tannerella</taxon>
    </lineage>
</organism>
<keyword evidence="1" id="KW-0808">Transferase</keyword>
<keyword evidence="4" id="KW-0031">Aminopeptidase</keyword>
<dbReference type="OrthoDB" id="9773494at2"/>
<evidence type="ECO:0000256" key="1">
    <source>
        <dbReference type="ARBA" id="ARBA00022679"/>
    </source>
</evidence>
<proteinExistence type="predicted"/>
<dbReference type="EC" id="3.4.11.6" evidence="4"/>
<dbReference type="InterPro" id="IPR040234">
    <property type="entry name" value="QC/QCL"/>
</dbReference>
<dbReference type="RefSeq" id="WP_060831114.1">
    <property type="nucleotide sequence ID" value="NZ_CAJPTF010000001.1"/>
</dbReference>
<name>A0A1D3UR63_TANFO</name>
<dbReference type="Gene3D" id="3.40.630.10">
    <property type="entry name" value="Zn peptidases"/>
    <property type="match status" value="1"/>
</dbReference>
<dbReference type="Pfam" id="PF04389">
    <property type="entry name" value="Peptidase_M28"/>
    <property type="match status" value="1"/>
</dbReference>
<dbReference type="GO" id="GO:0004177">
    <property type="term" value="F:aminopeptidase activity"/>
    <property type="evidence" value="ECO:0007669"/>
    <property type="project" value="UniProtKB-KW"/>
</dbReference>
<dbReference type="PANTHER" id="PTHR12283">
    <property type="entry name" value="GLUTAMINYL-PEPTIDE CYCLOTRANSFERASE"/>
    <property type="match status" value="1"/>
</dbReference>
<dbReference type="SUPFAM" id="SSF53187">
    <property type="entry name" value="Zn-dependent exopeptidases"/>
    <property type="match status" value="1"/>
</dbReference>
<dbReference type="PROSITE" id="PS51257">
    <property type="entry name" value="PROKAR_LIPOPROTEIN"/>
    <property type="match status" value="1"/>
</dbReference>
<reference evidence="4 5" key="1">
    <citation type="submission" date="2016-09" db="EMBL/GenBank/DDBJ databases">
        <authorList>
            <person name="Capua I."/>
            <person name="De Benedictis P."/>
            <person name="Joannis T."/>
            <person name="Lombin L.H."/>
            <person name="Cattoli G."/>
        </authorList>
    </citation>
    <scope>NUCLEOTIDE SEQUENCE [LARGE SCALE GENOMIC DNA]</scope>
    <source>
        <strain evidence="4 5">UB20</strain>
    </source>
</reference>
<dbReference type="Proteomes" id="UP000182057">
    <property type="component" value="Unassembled WGS sequence"/>
</dbReference>
<dbReference type="GO" id="GO:0016603">
    <property type="term" value="F:glutaminyl-peptide cyclotransferase activity"/>
    <property type="evidence" value="ECO:0007669"/>
    <property type="project" value="TreeGrafter"/>
</dbReference>
<gene>
    <name evidence="4" type="primary">ywaD</name>
    <name evidence="4" type="ORF">TFUB20_01455</name>
</gene>
<evidence type="ECO:0000256" key="2">
    <source>
        <dbReference type="ARBA" id="ARBA00023315"/>
    </source>
</evidence>
<dbReference type="PANTHER" id="PTHR12283:SF6">
    <property type="entry name" value="GLUTAMINYL-PEPTIDE CYCLOTRANSFERASE-RELATED"/>
    <property type="match status" value="1"/>
</dbReference>